<dbReference type="OrthoDB" id="9767561at2"/>
<sequence>MKSDSLNSQQAERERADLECDPRINLRASDEKVCGVTTDSVGIVGAGMAGLACALQLTSKGIPCAIFEASDAPGGRIRTDFYEGFRLDRGFQVLQTAYPEARAVLDYPALKLCSFNPGALVYSQGDWKLMADPWRKPSTAWASLNSGFANFADFWKLYRLRQRLLSTSIEQLWDEPELPTIDYLQKKVGFSKSLIEAFFRPWYSGIFLESELQTTSRFFNFVFKMLAEGQAALPALGMQQIPEQLASRLPQGTIHYLSRVEKIDGQTLIFTNGKKESFSTIVLATDGLSAIRLSEGFIPVTKTCSTACLYFSCEIPHAAHRWLMLNGDGHGPVNNLCFPAGVSPDYAPAGKTLISASVVGAAAQADPEKLQSEVRDQIESWFRLKSKSHSQANPWLGSPLPQLEHLRTYRIEHALPAQPVGKLSGSRLKHDFRPAMLRPGLYSAGDYLETASIQGAMTSGRRVAEAIANH</sequence>
<name>A0A518GPV0_9PLAN</name>
<dbReference type="AlphaFoldDB" id="A0A518GPV0"/>
<dbReference type="KEGG" id="peh:Spb1_25760"/>
<gene>
    <name evidence="2" type="ORF">Spb1_25760</name>
</gene>
<dbReference type="Gene3D" id="3.50.50.60">
    <property type="entry name" value="FAD/NAD(P)-binding domain"/>
    <property type="match status" value="1"/>
</dbReference>
<organism evidence="2 3">
    <name type="scientific">Planctopirus ephydatiae</name>
    <dbReference type="NCBI Taxonomy" id="2528019"/>
    <lineage>
        <taxon>Bacteria</taxon>
        <taxon>Pseudomonadati</taxon>
        <taxon>Planctomycetota</taxon>
        <taxon>Planctomycetia</taxon>
        <taxon>Planctomycetales</taxon>
        <taxon>Planctomycetaceae</taxon>
        <taxon>Planctopirus</taxon>
    </lineage>
</organism>
<dbReference type="InterPro" id="IPR036188">
    <property type="entry name" value="FAD/NAD-bd_sf"/>
</dbReference>
<dbReference type="Proteomes" id="UP000315349">
    <property type="component" value="Chromosome"/>
</dbReference>
<keyword evidence="3" id="KW-1185">Reference proteome</keyword>
<dbReference type="GO" id="GO:0016491">
    <property type="term" value="F:oxidoreductase activity"/>
    <property type="evidence" value="ECO:0007669"/>
    <property type="project" value="InterPro"/>
</dbReference>
<feature type="domain" description="Amine oxidase" evidence="1">
    <location>
        <begin position="48"/>
        <end position="467"/>
    </location>
</feature>
<dbReference type="PANTHER" id="PTHR42841">
    <property type="entry name" value="AMINE OXIDASE"/>
    <property type="match status" value="1"/>
</dbReference>
<proteinExistence type="predicted"/>
<dbReference type="InterPro" id="IPR002937">
    <property type="entry name" value="Amino_oxidase"/>
</dbReference>
<evidence type="ECO:0000259" key="1">
    <source>
        <dbReference type="Pfam" id="PF01593"/>
    </source>
</evidence>
<dbReference type="Pfam" id="PF01593">
    <property type="entry name" value="Amino_oxidase"/>
    <property type="match status" value="1"/>
</dbReference>
<accession>A0A518GPV0</accession>
<dbReference type="SUPFAM" id="SSF51905">
    <property type="entry name" value="FAD/NAD(P)-binding domain"/>
    <property type="match status" value="1"/>
</dbReference>
<reference evidence="2 3" key="1">
    <citation type="submission" date="2019-02" db="EMBL/GenBank/DDBJ databases">
        <title>Deep-cultivation of Planctomycetes and their phenomic and genomic characterization uncovers novel biology.</title>
        <authorList>
            <person name="Wiegand S."/>
            <person name="Jogler M."/>
            <person name="Boedeker C."/>
            <person name="Pinto D."/>
            <person name="Vollmers J."/>
            <person name="Rivas-Marin E."/>
            <person name="Kohn T."/>
            <person name="Peeters S.H."/>
            <person name="Heuer A."/>
            <person name="Rast P."/>
            <person name="Oberbeckmann S."/>
            <person name="Bunk B."/>
            <person name="Jeske O."/>
            <person name="Meyerdierks A."/>
            <person name="Storesund J.E."/>
            <person name="Kallscheuer N."/>
            <person name="Luecker S."/>
            <person name="Lage O.M."/>
            <person name="Pohl T."/>
            <person name="Merkel B.J."/>
            <person name="Hornburger P."/>
            <person name="Mueller R.-W."/>
            <person name="Bruemmer F."/>
            <person name="Labrenz M."/>
            <person name="Spormann A.M."/>
            <person name="Op den Camp H."/>
            <person name="Overmann J."/>
            <person name="Amann R."/>
            <person name="Jetten M.S.M."/>
            <person name="Mascher T."/>
            <person name="Medema M.H."/>
            <person name="Devos D.P."/>
            <person name="Kaster A.-K."/>
            <person name="Ovreas L."/>
            <person name="Rohde M."/>
            <person name="Galperin M.Y."/>
            <person name="Jogler C."/>
        </authorList>
    </citation>
    <scope>NUCLEOTIDE SEQUENCE [LARGE SCALE GENOMIC DNA]</scope>
    <source>
        <strain evidence="2 3">Spb1</strain>
    </source>
</reference>
<protein>
    <submittedName>
        <fullName evidence="2">Protoporphyrinogen oxidase</fullName>
    </submittedName>
</protein>
<evidence type="ECO:0000313" key="3">
    <source>
        <dbReference type="Proteomes" id="UP000315349"/>
    </source>
</evidence>
<evidence type="ECO:0000313" key="2">
    <source>
        <dbReference type="EMBL" id="QDV30642.1"/>
    </source>
</evidence>
<dbReference type="EMBL" id="CP036299">
    <property type="protein sequence ID" value="QDV30642.1"/>
    <property type="molecule type" value="Genomic_DNA"/>
</dbReference>